<name>M2SAN3_9SPHN</name>
<dbReference type="PATRIC" id="fig|1234595.3.peg.2149"/>
<keyword evidence="3" id="KW-1185">Reference proteome</keyword>
<accession>M2SAN3</accession>
<evidence type="ECO:0000313" key="2">
    <source>
        <dbReference type="EMBL" id="EMD82425.1"/>
    </source>
</evidence>
<dbReference type="EMBL" id="AMRV01000007">
    <property type="protein sequence ID" value="EMD82425.1"/>
    <property type="molecule type" value="Genomic_DNA"/>
</dbReference>
<dbReference type="RefSeq" id="WP_008602697.1">
    <property type="nucleotide sequence ID" value="NZ_AMRV01000007.1"/>
</dbReference>
<feature type="transmembrane region" description="Helical" evidence="1">
    <location>
        <begin position="397"/>
        <end position="417"/>
    </location>
</feature>
<feature type="transmembrane region" description="Helical" evidence="1">
    <location>
        <begin position="51"/>
        <end position="71"/>
    </location>
</feature>
<feature type="transmembrane region" description="Helical" evidence="1">
    <location>
        <begin position="20"/>
        <end position="39"/>
    </location>
</feature>
<protein>
    <recommendedName>
        <fullName evidence="4">DUF445 domain-containing protein</fullName>
    </recommendedName>
</protein>
<evidence type="ECO:0000313" key="3">
    <source>
        <dbReference type="Proteomes" id="UP000011717"/>
    </source>
</evidence>
<keyword evidence="1" id="KW-1133">Transmembrane helix</keyword>
<keyword evidence="1" id="KW-0472">Membrane</keyword>
<organism evidence="2 3">
    <name type="scientific">Pacificimonas flava</name>
    <dbReference type="NCBI Taxonomy" id="1234595"/>
    <lineage>
        <taxon>Bacteria</taxon>
        <taxon>Pseudomonadati</taxon>
        <taxon>Pseudomonadota</taxon>
        <taxon>Alphaproteobacteria</taxon>
        <taxon>Sphingomonadales</taxon>
        <taxon>Sphingosinicellaceae</taxon>
        <taxon>Pacificimonas</taxon>
    </lineage>
</organism>
<reference evidence="2 3" key="1">
    <citation type="journal article" date="2013" name="Genome Announc.">
        <title>Draft Genome Sequence of Strain JLT2015T, Belonging to the Family Sphingomonadaceae of the Alphaproteobacteria.</title>
        <authorList>
            <person name="Tang K."/>
            <person name="Liu K."/>
            <person name="Li S."/>
            <person name="Jiao N."/>
        </authorList>
    </citation>
    <scope>NUCLEOTIDE SEQUENCE [LARGE SCALE GENOMIC DNA]</scope>
    <source>
        <strain evidence="2 3">JLT2015</strain>
    </source>
</reference>
<dbReference type="Proteomes" id="UP000011717">
    <property type="component" value="Unassembled WGS sequence"/>
</dbReference>
<dbReference type="PANTHER" id="PTHR38442">
    <property type="entry name" value="INNER MEMBRANE PROTEIN-RELATED"/>
    <property type="match status" value="1"/>
</dbReference>
<sequence>MIGAPFGMFQPHPARRMRLVATGLLVLMAAIFVITHTALPEGAVWTGYLQAFSEAALVGGLADWFAVVALFRHPLGLPIPHTAILPRNKERLADNLAGFLKRNFLTPAIVARRLAGIDMAGAAGRWLAAPSPTGSGLGRGGFARFAVQLLDAADNEALSDLVRHGISSNLRRLEVAPLAGRILDRSLDEGRLQPVFDSAVIWGARILDENEFLIRGLVEERTQWFLRMAGIDDRVANAIISGLRKLLNDMAYDPQHPLRIKIMIAIKDVAFDLQYLPETKEKVERWKNEMLDNPELARFLDGIWGNLKASMRSGLKDGGAQVLSGRVGDGIRAFGSTIEADPALRRSLNKYARRIVTGAVADYGDQIVAVVSDTVKRWDTQTVSDRLERAVGRDLQFIRVNGTLVGGLVGVILHGLVTLL</sequence>
<dbReference type="Pfam" id="PF04286">
    <property type="entry name" value="DUF445"/>
    <property type="match status" value="1"/>
</dbReference>
<evidence type="ECO:0008006" key="4">
    <source>
        <dbReference type="Google" id="ProtNLM"/>
    </source>
</evidence>
<proteinExistence type="predicted"/>
<comment type="caution">
    <text evidence="2">The sequence shown here is derived from an EMBL/GenBank/DDBJ whole genome shotgun (WGS) entry which is preliminary data.</text>
</comment>
<gene>
    <name evidence="2" type="ORF">C725_2146</name>
</gene>
<dbReference type="AlphaFoldDB" id="M2SAN3"/>
<dbReference type="GO" id="GO:0005886">
    <property type="term" value="C:plasma membrane"/>
    <property type="evidence" value="ECO:0007669"/>
    <property type="project" value="TreeGrafter"/>
</dbReference>
<dbReference type="PANTHER" id="PTHR38442:SF1">
    <property type="entry name" value="INNER MEMBRANE PROTEIN"/>
    <property type="match status" value="1"/>
</dbReference>
<dbReference type="InterPro" id="IPR007383">
    <property type="entry name" value="DUF445"/>
</dbReference>
<evidence type="ECO:0000256" key="1">
    <source>
        <dbReference type="SAM" id="Phobius"/>
    </source>
</evidence>
<keyword evidence="1" id="KW-0812">Transmembrane</keyword>